<sequence length="423" mass="48754">MSMLQSDRLEAVRLLVDSTEEVDKEIDNYVMGGKVVELAFLILAAPEKITKPIPFGGSDGSMTIRQYLLGEISLLKATQTSVAYCPNLYKTDEIDEADILDYCDSSLRKLKHKLALSMSQLFLLEVCEWVGNKIVTYLKEHQLGQYNRADNFEDEQEVAKDIVSLLQNAGAGGWIGTCMFTRFMEKVDCQMIICPSTERFYEKLVTFLTDTLPYYLKLEKTSRPLDLMDDTLEHLPQSATSFITDLINIDLQNKKDINFDDDQLNSLAAALENLSRHQYFEDWRPEKSIFKLVYILCFPELNKLLENIRSHAYKVEDVKPITCQYAKDGKLVELAALLMVAREKLITRSPYDDLESMAIRQCFIREIRSIIDQETKFIGKDENSIRMCKYRKRVMSHALVLLDVFEIAGVHIDWLKLNLTCRR</sequence>
<protein>
    <submittedName>
        <fullName evidence="1">Uncharacterized protein</fullName>
    </submittedName>
</protein>
<accession>A0A1R3JH95</accession>
<organism evidence="1 2">
    <name type="scientific">Corchorus olitorius</name>
    <dbReference type="NCBI Taxonomy" id="93759"/>
    <lineage>
        <taxon>Eukaryota</taxon>
        <taxon>Viridiplantae</taxon>
        <taxon>Streptophyta</taxon>
        <taxon>Embryophyta</taxon>
        <taxon>Tracheophyta</taxon>
        <taxon>Spermatophyta</taxon>
        <taxon>Magnoliopsida</taxon>
        <taxon>eudicotyledons</taxon>
        <taxon>Gunneridae</taxon>
        <taxon>Pentapetalae</taxon>
        <taxon>rosids</taxon>
        <taxon>malvids</taxon>
        <taxon>Malvales</taxon>
        <taxon>Malvaceae</taxon>
        <taxon>Grewioideae</taxon>
        <taxon>Apeibeae</taxon>
        <taxon>Corchorus</taxon>
    </lineage>
</organism>
<comment type="caution">
    <text evidence="1">The sequence shown here is derived from an EMBL/GenBank/DDBJ whole genome shotgun (WGS) entry which is preliminary data.</text>
</comment>
<dbReference type="OrthoDB" id="673776at2759"/>
<gene>
    <name evidence="1" type="ORF">COLO4_16500</name>
</gene>
<proteinExistence type="predicted"/>
<dbReference type="Proteomes" id="UP000187203">
    <property type="component" value="Unassembled WGS sequence"/>
</dbReference>
<keyword evidence="2" id="KW-1185">Reference proteome</keyword>
<name>A0A1R3JH95_9ROSI</name>
<dbReference type="EMBL" id="AWUE01016115">
    <property type="protein sequence ID" value="OMO94155.1"/>
    <property type="molecule type" value="Genomic_DNA"/>
</dbReference>
<evidence type="ECO:0000313" key="1">
    <source>
        <dbReference type="EMBL" id="OMO94155.1"/>
    </source>
</evidence>
<evidence type="ECO:0000313" key="2">
    <source>
        <dbReference type="Proteomes" id="UP000187203"/>
    </source>
</evidence>
<reference evidence="2" key="1">
    <citation type="submission" date="2013-09" db="EMBL/GenBank/DDBJ databases">
        <title>Corchorus olitorius genome sequencing.</title>
        <authorList>
            <person name="Alam M."/>
            <person name="Haque M.S."/>
            <person name="Islam M.S."/>
            <person name="Emdad E.M."/>
            <person name="Islam M.M."/>
            <person name="Ahmed B."/>
            <person name="Halim A."/>
            <person name="Hossen Q.M.M."/>
            <person name="Hossain M.Z."/>
            <person name="Ahmed R."/>
            <person name="Khan M.M."/>
            <person name="Islam R."/>
            <person name="Rashid M.M."/>
            <person name="Khan S.A."/>
            <person name="Rahman M.S."/>
            <person name="Alam M."/>
            <person name="Yahiya A.S."/>
            <person name="Khan M.S."/>
            <person name="Azam M.S."/>
            <person name="Haque T."/>
            <person name="Lashkar M.Z.H."/>
            <person name="Akhand A.I."/>
            <person name="Morshed G."/>
            <person name="Roy S."/>
            <person name="Uddin K.S."/>
            <person name="Rabeya T."/>
            <person name="Hossain A.S."/>
            <person name="Chowdhury A."/>
            <person name="Snigdha A.R."/>
            <person name="Mortoza M.S."/>
            <person name="Matin S.A."/>
            <person name="Hoque S.M.E."/>
            <person name="Islam M.K."/>
            <person name="Roy D.K."/>
            <person name="Haider R."/>
            <person name="Moosa M.M."/>
            <person name="Elias S.M."/>
            <person name="Hasan A.M."/>
            <person name="Jahan S."/>
            <person name="Shafiuddin M."/>
            <person name="Mahmood N."/>
            <person name="Shommy N.S."/>
        </authorList>
    </citation>
    <scope>NUCLEOTIDE SEQUENCE [LARGE SCALE GENOMIC DNA]</scope>
    <source>
        <strain evidence="2">cv. O-4</strain>
    </source>
</reference>
<dbReference type="AlphaFoldDB" id="A0A1R3JH95"/>